<keyword evidence="5" id="KW-1185">Reference proteome</keyword>
<reference evidence="4 5" key="1">
    <citation type="submission" date="2024-06" db="EMBL/GenBank/DDBJ databases">
        <title>The Natural Products Discovery Center: Release of the First 8490 Sequenced Strains for Exploring Actinobacteria Biosynthetic Diversity.</title>
        <authorList>
            <person name="Kalkreuter E."/>
            <person name="Kautsar S.A."/>
            <person name="Yang D."/>
            <person name="Bader C.D."/>
            <person name="Teijaro C.N."/>
            <person name="Fluegel L."/>
            <person name="Davis C.M."/>
            <person name="Simpson J.R."/>
            <person name="Lauterbach L."/>
            <person name="Steele A.D."/>
            <person name="Gui C."/>
            <person name="Meng S."/>
            <person name="Li G."/>
            <person name="Viehrig K."/>
            <person name="Ye F."/>
            <person name="Su P."/>
            <person name="Kiefer A.F."/>
            <person name="Nichols A."/>
            <person name="Cepeda A.J."/>
            <person name="Yan W."/>
            <person name="Fan B."/>
            <person name="Jiang Y."/>
            <person name="Adhikari A."/>
            <person name="Zheng C.-J."/>
            <person name="Schuster L."/>
            <person name="Cowan T.M."/>
            <person name="Smanski M.J."/>
            <person name="Chevrette M.G."/>
            <person name="De Carvalho L.P.S."/>
            <person name="Shen B."/>
        </authorList>
    </citation>
    <scope>NUCLEOTIDE SEQUENCE [LARGE SCALE GENOMIC DNA]</scope>
    <source>
        <strain evidence="4 5">NPDC048946</strain>
    </source>
</reference>
<evidence type="ECO:0000313" key="4">
    <source>
        <dbReference type="EMBL" id="MEU8139935.1"/>
    </source>
</evidence>
<dbReference type="InterPro" id="IPR000253">
    <property type="entry name" value="FHA_dom"/>
</dbReference>
<evidence type="ECO:0000256" key="2">
    <source>
        <dbReference type="SAM" id="MobiDB-lite"/>
    </source>
</evidence>
<dbReference type="Pfam" id="PF00498">
    <property type="entry name" value="FHA"/>
    <property type="match status" value="1"/>
</dbReference>
<evidence type="ECO:0000313" key="5">
    <source>
        <dbReference type="Proteomes" id="UP001551482"/>
    </source>
</evidence>
<keyword evidence="1" id="KW-0597">Phosphoprotein</keyword>
<dbReference type="InterPro" id="IPR050923">
    <property type="entry name" value="Cell_Proc_Reg/RNA_Proc"/>
</dbReference>
<evidence type="ECO:0000256" key="1">
    <source>
        <dbReference type="ARBA" id="ARBA00022553"/>
    </source>
</evidence>
<feature type="compositionally biased region" description="Polar residues" evidence="2">
    <location>
        <begin position="206"/>
        <end position="217"/>
    </location>
</feature>
<sequence>MAICPRGHNSIAEDFCDACGRPIGRQAMPQPQYAGSAPEYAPVPGEPCPVCHTPRDSATRFCEACGYEFDADPGPQYGAGQPSQYPQTDGGQGYAATGQSTGYDYSAGQPPQPDYPSQGGYPDPGGYSTQGGQSGQSGGQGGQGGGHGVHSAPTGHGGRPEQPGYSGQNTGGSGPGQPTAPPGPQQYGYTPQTSAPAGYPPGESYSAGSYQEPSYTDQWGGGTVVGSGPVAVPPRPPMLPADYHPGTAPPATQTGYVWTVRVTADAEYFERVVSQGGPDAHAMRFPPYHETWTVALEGERMRVGRRRAGAAGADVPEIDLSGPPSDPGISHLHVVLMGRQDGSWQLVDPGSTNGTTLNGGKRAIEFNLPVDLHDGDRIHVGAWTTLEVNLRAR</sequence>
<dbReference type="CDD" id="cd00060">
    <property type="entry name" value="FHA"/>
    <property type="match status" value="1"/>
</dbReference>
<accession>A0ABV3DVZ9</accession>
<feature type="region of interest" description="Disordered" evidence="2">
    <location>
        <begin position="73"/>
        <end position="231"/>
    </location>
</feature>
<proteinExistence type="predicted"/>
<dbReference type="PANTHER" id="PTHR23308">
    <property type="entry name" value="NUCLEAR INHIBITOR OF PROTEIN PHOSPHATASE-1"/>
    <property type="match status" value="1"/>
</dbReference>
<dbReference type="PROSITE" id="PS50006">
    <property type="entry name" value="FHA_DOMAIN"/>
    <property type="match status" value="1"/>
</dbReference>
<protein>
    <submittedName>
        <fullName evidence="4">FHA domain-containing protein</fullName>
    </submittedName>
</protein>
<dbReference type="InterPro" id="IPR008984">
    <property type="entry name" value="SMAD_FHA_dom_sf"/>
</dbReference>
<comment type="caution">
    <text evidence="4">The sequence shown here is derived from an EMBL/GenBank/DDBJ whole genome shotgun (WGS) entry which is preliminary data.</text>
</comment>
<organism evidence="4 5">
    <name type="scientific">Streptodolium elevatio</name>
    <dbReference type="NCBI Taxonomy" id="3157996"/>
    <lineage>
        <taxon>Bacteria</taxon>
        <taxon>Bacillati</taxon>
        <taxon>Actinomycetota</taxon>
        <taxon>Actinomycetes</taxon>
        <taxon>Kitasatosporales</taxon>
        <taxon>Streptomycetaceae</taxon>
        <taxon>Streptodolium</taxon>
    </lineage>
</organism>
<dbReference type="Proteomes" id="UP001551482">
    <property type="component" value="Unassembled WGS sequence"/>
</dbReference>
<gene>
    <name evidence="4" type="ORF">AB0C36_41370</name>
</gene>
<dbReference type="Gene3D" id="2.60.200.20">
    <property type="match status" value="1"/>
</dbReference>
<feature type="compositionally biased region" description="Gly residues" evidence="2">
    <location>
        <begin position="128"/>
        <end position="148"/>
    </location>
</feature>
<name>A0ABV3DVZ9_9ACTN</name>
<dbReference type="RefSeq" id="WP_358364529.1">
    <property type="nucleotide sequence ID" value="NZ_JBEZFP010000216.1"/>
</dbReference>
<dbReference type="EMBL" id="JBEZFP010000216">
    <property type="protein sequence ID" value="MEU8139935.1"/>
    <property type="molecule type" value="Genomic_DNA"/>
</dbReference>
<dbReference type="SUPFAM" id="SSF49879">
    <property type="entry name" value="SMAD/FHA domain"/>
    <property type="match status" value="1"/>
</dbReference>
<feature type="domain" description="FHA" evidence="3">
    <location>
        <begin position="301"/>
        <end position="362"/>
    </location>
</feature>
<evidence type="ECO:0000259" key="3">
    <source>
        <dbReference type="PROSITE" id="PS50006"/>
    </source>
</evidence>